<dbReference type="InterPro" id="IPR009057">
    <property type="entry name" value="Homeodomain-like_sf"/>
</dbReference>
<dbReference type="Pfam" id="PF12833">
    <property type="entry name" value="HTH_18"/>
    <property type="match status" value="1"/>
</dbReference>
<keyword evidence="2 5" id="KW-0238">DNA-binding</keyword>
<keyword evidence="6" id="KW-1185">Reference proteome</keyword>
<dbReference type="InterPro" id="IPR020449">
    <property type="entry name" value="Tscrpt_reg_AraC-type_HTH"/>
</dbReference>
<feature type="domain" description="HTH araC/xylS-type" evidence="4">
    <location>
        <begin position="214"/>
        <end position="313"/>
    </location>
</feature>
<dbReference type="PANTHER" id="PTHR46796:SF6">
    <property type="entry name" value="ARAC SUBFAMILY"/>
    <property type="match status" value="1"/>
</dbReference>
<dbReference type="OrthoDB" id="9816461at2"/>
<accession>A0A1G9ZAG9</accession>
<dbReference type="SMART" id="SM00342">
    <property type="entry name" value="HTH_ARAC"/>
    <property type="match status" value="1"/>
</dbReference>
<proteinExistence type="predicted"/>
<dbReference type="SUPFAM" id="SSF46689">
    <property type="entry name" value="Homeodomain-like"/>
    <property type="match status" value="1"/>
</dbReference>
<organism evidence="5 6">
    <name type="scientific">Vreelandella arcis</name>
    <dbReference type="NCBI Taxonomy" id="416873"/>
    <lineage>
        <taxon>Bacteria</taxon>
        <taxon>Pseudomonadati</taxon>
        <taxon>Pseudomonadota</taxon>
        <taxon>Gammaproteobacteria</taxon>
        <taxon>Oceanospirillales</taxon>
        <taxon>Halomonadaceae</taxon>
        <taxon>Vreelandella</taxon>
    </lineage>
</organism>
<dbReference type="Gene3D" id="1.10.10.60">
    <property type="entry name" value="Homeodomain-like"/>
    <property type="match status" value="1"/>
</dbReference>
<keyword evidence="1" id="KW-0805">Transcription regulation</keyword>
<dbReference type="PROSITE" id="PS01124">
    <property type="entry name" value="HTH_ARAC_FAMILY_2"/>
    <property type="match status" value="1"/>
</dbReference>
<evidence type="ECO:0000313" key="5">
    <source>
        <dbReference type="EMBL" id="SDN17463.1"/>
    </source>
</evidence>
<dbReference type="Proteomes" id="UP000199677">
    <property type="component" value="Unassembled WGS sequence"/>
</dbReference>
<evidence type="ECO:0000259" key="4">
    <source>
        <dbReference type="PROSITE" id="PS01124"/>
    </source>
</evidence>
<evidence type="ECO:0000256" key="2">
    <source>
        <dbReference type="ARBA" id="ARBA00023125"/>
    </source>
</evidence>
<dbReference type="PRINTS" id="PR00032">
    <property type="entry name" value="HTHARAC"/>
</dbReference>
<dbReference type="EMBL" id="FNII01000003">
    <property type="protein sequence ID" value="SDN17463.1"/>
    <property type="molecule type" value="Genomic_DNA"/>
</dbReference>
<dbReference type="AlphaFoldDB" id="A0A1G9ZAG9"/>
<evidence type="ECO:0000313" key="6">
    <source>
        <dbReference type="Proteomes" id="UP000199677"/>
    </source>
</evidence>
<name>A0A1G9ZAG9_9GAMM</name>
<evidence type="ECO:0000256" key="1">
    <source>
        <dbReference type="ARBA" id="ARBA00023015"/>
    </source>
</evidence>
<dbReference type="InterPro" id="IPR050204">
    <property type="entry name" value="AraC_XylS_family_regulators"/>
</dbReference>
<dbReference type="GO" id="GO:0043565">
    <property type="term" value="F:sequence-specific DNA binding"/>
    <property type="evidence" value="ECO:0007669"/>
    <property type="project" value="InterPro"/>
</dbReference>
<reference evidence="6" key="1">
    <citation type="submission" date="2016-10" db="EMBL/GenBank/DDBJ databases">
        <authorList>
            <person name="Varghese N."/>
            <person name="Submissions S."/>
        </authorList>
    </citation>
    <scope>NUCLEOTIDE SEQUENCE [LARGE SCALE GENOMIC DNA]</scope>
    <source>
        <strain evidence="6">CGMCC 1.6494</strain>
    </source>
</reference>
<dbReference type="PANTHER" id="PTHR46796">
    <property type="entry name" value="HTH-TYPE TRANSCRIPTIONAL ACTIVATOR RHAS-RELATED"/>
    <property type="match status" value="1"/>
</dbReference>
<gene>
    <name evidence="5" type="ORF">SAMN04487951_1039</name>
</gene>
<dbReference type="STRING" id="416873.SAMN04487951_1039"/>
<dbReference type="GO" id="GO:0003700">
    <property type="term" value="F:DNA-binding transcription factor activity"/>
    <property type="evidence" value="ECO:0007669"/>
    <property type="project" value="InterPro"/>
</dbReference>
<keyword evidence="3" id="KW-0804">Transcription</keyword>
<protein>
    <submittedName>
        <fullName evidence="5">AraC-type DNA-binding protein</fullName>
    </submittedName>
</protein>
<dbReference type="InterPro" id="IPR018060">
    <property type="entry name" value="HTH_AraC"/>
</dbReference>
<evidence type="ECO:0000256" key="3">
    <source>
        <dbReference type="ARBA" id="ARBA00023163"/>
    </source>
</evidence>
<sequence>MSFGNRIPSTCFDSDYIEPQDRFDAWRSIIAPVFDAEPLNKSDTQSFRSRVDAYQLHDIMVGNVMTRSQCFHQAHPSERVDHILVQVHRSGGYKGDLDGEATRVSPGCVSIIDLARPIDTRSNDTDIINVMVPRYHFDSHPAFLNAAHGRVLSPSRGAFLADYLEALLHRLPEVECREASDIADITSNMILACAFHDVEAQQSVGSELDVLVRERVKRLIENSLASSQLTPEWLCLKAGLSRANLYRLFSIEGGVVRYIQYRRMARVRRCLEDPREHRTIGEIAEHYGFTSQAHFSRRFKKTFLLLPGEVRHTAQRWAMQDDNDASPCLSRWLRQLGR</sequence>